<gene>
    <name evidence="2" type="ORF">ACFOUW_22550</name>
</gene>
<comment type="caution">
    <text evidence="2">The sequence shown here is derived from an EMBL/GenBank/DDBJ whole genome shotgun (WGS) entry which is preliminary data.</text>
</comment>
<dbReference type="Gene3D" id="3.30.870.10">
    <property type="entry name" value="Endonuclease Chain A"/>
    <property type="match status" value="1"/>
</dbReference>
<dbReference type="SMART" id="SM00421">
    <property type="entry name" value="HTH_LUXR"/>
    <property type="match status" value="1"/>
</dbReference>
<evidence type="ECO:0000313" key="2">
    <source>
        <dbReference type="EMBL" id="MFC3763635.1"/>
    </source>
</evidence>
<name>A0ABV7YIV8_9ACTN</name>
<dbReference type="Pfam" id="PF13384">
    <property type="entry name" value="HTH_23"/>
    <property type="match status" value="1"/>
</dbReference>
<protein>
    <submittedName>
        <fullName evidence="2">Helix-turn-helix domain-containing protein</fullName>
    </submittedName>
</protein>
<evidence type="ECO:0000259" key="1">
    <source>
        <dbReference type="SMART" id="SM00421"/>
    </source>
</evidence>
<sequence length="327" mass="34993">MTVTQTSHTLAVLGIGDLAEQVYGGLLDRPGQSAAEVTRGSGASQAAVKEALRELEDRGLVTRSASRPVRYFATAPELALGILLRQRADELDRVRAATAAYQARFAHATGSTDPLDLVEVVVGQDAVLQRVTQLQRAAQDEILVLDTPPYAASHQVTAAEVEHLERGVRARVIYDRSALEVPGQLATIGRLRELGEEARVRDGLPTKLMIADRRHAIVPLGFTRPGIDGIVLVNASPLLDALCALFESLWQAATPMAGSVDAPDDSDLLTLLAAGLKDDALARQLGVSRRTVQRRIQRLMRTVGADSRAQVVLQAARTGLLPLSTSG</sequence>
<dbReference type="SUPFAM" id="SSF56024">
    <property type="entry name" value="Phospholipase D/nuclease"/>
    <property type="match status" value="1"/>
</dbReference>
<dbReference type="InterPro" id="IPR036388">
    <property type="entry name" value="WH-like_DNA-bd_sf"/>
</dbReference>
<reference evidence="3" key="1">
    <citation type="journal article" date="2019" name="Int. J. Syst. Evol. Microbiol.">
        <title>The Global Catalogue of Microorganisms (GCM) 10K type strain sequencing project: providing services to taxonomists for standard genome sequencing and annotation.</title>
        <authorList>
            <consortium name="The Broad Institute Genomics Platform"/>
            <consortium name="The Broad Institute Genome Sequencing Center for Infectious Disease"/>
            <person name="Wu L."/>
            <person name="Ma J."/>
        </authorList>
    </citation>
    <scope>NUCLEOTIDE SEQUENCE [LARGE SCALE GENOMIC DNA]</scope>
    <source>
        <strain evidence="3">CGMCC 4.7241</strain>
    </source>
</reference>
<dbReference type="Gene3D" id="1.10.10.10">
    <property type="entry name" value="Winged helix-like DNA-binding domain superfamily/Winged helix DNA-binding domain"/>
    <property type="match status" value="2"/>
</dbReference>
<dbReference type="InterPro" id="IPR036390">
    <property type="entry name" value="WH_DNA-bd_sf"/>
</dbReference>
<proteinExistence type="predicted"/>
<dbReference type="PANTHER" id="PTHR34293">
    <property type="entry name" value="HTH-TYPE TRANSCRIPTIONAL REGULATOR TRMBL2"/>
    <property type="match status" value="1"/>
</dbReference>
<keyword evidence="3" id="KW-1185">Reference proteome</keyword>
<dbReference type="InterPro" id="IPR051797">
    <property type="entry name" value="TrmB-like"/>
</dbReference>
<dbReference type="SUPFAM" id="SSF46785">
    <property type="entry name" value="Winged helix' DNA-binding domain"/>
    <property type="match status" value="1"/>
</dbReference>
<dbReference type="RefSeq" id="WP_205115771.1">
    <property type="nucleotide sequence ID" value="NZ_JAFBCM010000001.1"/>
</dbReference>
<feature type="domain" description="HTH luxR-type" evidence="1">
    <location>
        <begin position="266"/>
        <end position="315"/>
    </location>
</feature>
<dbReference type="InterPro" id="IPR000792">
    <property type="entry name" value="Tscrpt_reg_LuxR_C"/>
</dbReference>
<dbReference type="SUPFAM" id="SSF46894">
    <property type="entry name" value="C-terminal effector domain of the bipartite response regulators"/>
    <property type="match status" value="1"/>
</dbReference>
<evidence type="ECO:0000313" key="3">
    <source>
        <dbReference type="Proteomes" id="UP001595699"/>
    </source>
</evidence>
<dbReference type="PANTHER" id="PTHR34293:SF1">
    <property type="entry name" value="HTH-TYPE TRANSCRIPTIONAL REGULATOR TRMBL2"/>
    <property type="match status" value="1"/>
</dbReference>
<dbReference type="InterPro" id="IPR016032">
    <property type="entry name" value="Sig_transdc_resp-reg_C-effctor"/>
</dbReference>
<dbReference type="EMBL" id="JBHRZH010000019">
    <property type="protein sequence ID" value="MFC3763635.1"/>
    <property type="molecule type" value="Genomic_DNA"/>
</dbReference>
<dbReference type="Proteomes" id="UP001595699">
    <property type="component" value="Unassembled WGS sequence"/>
</dbReference>
<dbReference type="Pfam" id="PF01978">
    <property type="entry name" value="TrmB"/>
    <property type="match status" value="1"/>
</dbReference>
<accession>A0ABV7YIV8</accession>
<dbReference type="InterPro" id="IPR002831">
    <property type="entry name" value="Tscrpt_reg_TrmB_N"/>
</dbReference>
<organism evidence="2 3">
    <name type="scientific">Tenggerimyces flavus</name>
    <dbReference type="NCBI Taxonomy" id="1708749"/>
    <lineage>
        <taxon>Bacteria</taxon>
        <taxon>Bacillati</taxon>
        <taxon>Actinomycetota</taxon>
        <taxon>Actinomycetes</taxon>
        <taxon>Propionibacteriales</taxon>
        <taxon>Nocardioidaceae</taxon>
        <taxon>Tenggerimyces</taxon>
    </lineage>
</organism>